<feature type="compositionally biased region" description="Basic and acidic residues" evidence="1">
    <location>
        <begin position="258"/>
        <end position="270"/>
    </location>
</feature>
<reference evidence="3" key="3">
    <citation type="submission" date="2022-01" db="EMBL/GenBank/DDBJ databases">
        <authorList>
            <person name="Rubenstein D.R."/>
        </authorList>
    </citation>
    <scope>NUCLEOTIDE SEQUENCE</scope>
    <source>
        <strain evidence="3">SS15</strain>
        <tissue evidence="3">Liver</tissue>
    </source>
</reference>
<dbReference type="InterPro" id="IPR026983">
    <property type="entry name" value="DHC"/>
</dbReference>
<keyword evidence="4" id="KW-1185">Reference proteome</keyword>
<dbReference type="GO" id="GO:0045505">
    <property type="term" value="F:dynein intermediate chain binding"/>
    <property type="evidence" value="ECO:0007669"/>
    <property type="project" value="InterPro"/>
</dbReference>
<dbReference type="Proteomes" id="UP000618051">
    <property type="component" value="Unassembled WGS sequence"/>
</dbReference>
<gene>
    <name evidence="3" type="ORF">IHE44_0000324</name>
    <name evidence="2" type="ORF">IHE44_000518</name>
</gene>
<feature type="region of interest" description="Disordered" evidence="1">
    <location>
        <begin position="250"/>
        <end position="270"/>
    </location>
</feature>
<reference evidence="2" key="1">
    <citation type="submission" date="2020-10" db="EMBL/GenBank/DDBJ databases">
        <title>Feather gene expression reveals the developmental basis of iridescence in African starlings.</title>
        <authorList>
            <person name="Rubenstein D.R."/>
        </authorList>
    </citation>
    <scope>NUCLEOTIDE SEQUENCE</scope>
    <source>
        <strain evidence="2">SS15</strain>
        <tissue evidence="2">Liver</tissue>
    </source>
</reference>
<dbReference type="Gene3D" id="3.10.490.20">
    <property type="match status" value="1"/>
</dbReference>
<dbReference type="InterPro" id="IPR042219">
    <property type="entry name" value="AAA_lid_11_sf"/>
</dbReference>
<evidence type="ECO:0000313" key="4">
    <source>
        <dbReference type="Proteomes" id="UP000618051"/>
    </source>
</evidence>
<reference evidence="3 4" key="2">
    <citation type="journal article" date="2021" name="J. Hered.">
        <title>Feather Gene Expression Elucidates the Developmental Basis of Plumage Iridescence in African Starlings.</title>
        <authorList>
            <person name="Rubenstein D.R."/>
            <person name="Corvelo A."/>
            <person name="MacManes M.D."/>
            <person name="Maia R."/>
            <person name="Narzisi G."/>
            <person name="Rousaki A."/>
            <person name="Vandenabeele P."/>
            <person name="Shawkey M.D."/>
            <person name="Solomon J."/>
        </authorList>
    </citation>
    <scope>NUCLEOTIDE SEQUENCE [LARGE SCALE GENOMIC DNA]</scope>
    <source>
        <strain evidence="3">SS15</strain>
    </source>
</reference>
<protein>
    <submittedName>
        <fullName evidence="2">Uncharacterized protein</fullName>
    </submittedName>
</protein>
<dbReference type="EMBL" id="JADDUC010000011">
    <property type="protein sequence ID" value="KAG0129919.1"/>
    <property type="molecule type" value="Genomic_DNA"/>
</dbReference>
<dbReference type="EMBL" id="JADDUC020000001">
    <property type="protein sequence ID" value="KAI1242776.1"/>
    <property type="molecule type" value="Genomic_DNA"/>
</dbReference>
<sequence length="428" mass="48068">MSLSGSEPWTNSLSNTIRHPDFCVFISAKPAPTTEEHIIPQGIVENSIKITGEPPTRMLANFHAALYGFDQIKDSVWWLERRRENVENRHIMDYAQPPSLQIPDYPCVLPQELDKVDLYAREGEFKSILFPLCNFHTCVPGRVKFGPRGWNGRYLIDQHLRSPSVSLSSATVQRPTRSWKKLKPRITAKPENHSVTGSQMNLEGELGTMFLSPTKSDYDGYSKYIAEMLPSESPVLYGLHPDAEMGFLTTSDNSFKTPLEKQPKDTWERDQTSLHSRAGLQGERPFLGLLMHSRNNWPLDKAIPVDQLRETKNVYECSANKNKSRRTTYVLTFKLKIKKSDKWVLAGIALLLAVLRDALKVLLDIVVAVELGQVDEHAGGTAPIPPAAIAAVAHPATRRTDPGLQGHEHSEAEPSTLSDRLRLISFET</sequence>
<feature type="non-terminal residue" evidence="2">
    <location>
        <position position="428"/>
    </location>
</feature>
<dbReference type="PANTHER" id="PTHR46961">
    <property type="entry name" value="DYNEIN HEAVY CHAIN 1, AXONEMAL-LIKE PROTEIN"/>
    <property type="match status" value="1"/>
</dbReference>
<evidence type="ECO:0000313" key="3">
    <source>
        <dbReference type="EMBL" id="KAI1242776.1"/>
    </source>
</evidence>
<dbReference type="OrthoDB" id="10251809at2759"/>
<dbReference type="AlphaFoldDB" id="A0A835P453"/>
<accession>A0A835P453</accession>
<evidence type="ECO:0000256" key="1">
    <source>
        <dbReference type="SAM" id="MobiDB-lite"/>
    </source>
</evidence>
<evidence type="ECO:0000313" key="2">
    <source>
        <dbReference type="EMBL" id="KAG0129919.1"/>
    </source>
</evidence>
<dbReference type="InterPro" id="IPR043160">
    <property type="entry name" value="Dynein_C_barrel"/>
</dbReference>
<dbReference type="GO" id="GO:0007018">
    <property type="term" value="P:microtubule-based movement"/>
    <property type="evidence" value="ECO:0007669"/>
    <property type="project" value="InterPro"/>
</dbReference>
<dbReference type="GO" id="GO:0051959">
    <property type="term" value="F:dynein light intermediate chain binding"/>
    <property type="evidence" value="ECO:0007669"/>
    <property type="project" value="InterPro"/>
</dbReference>
<name>A0A835P453_9PASS</name>
<dbReference type="GO" id="GO:0030286">
    <property type="term" value="C:dynein complex"/>
    <property type="evidence" value="ECO:0007669"/>
    <property type="project" value="InterPro"/>
</dbReference>
<proteinExistence type="predicted"/>
<dbReference type="PANTHER" id="PTHR46961:SF20">
    <property type="entry name" value="LOW QUALITY PROTEIN: DYNEIN BETA CHAIN, CILIARY-LIKE"/>
    <property type="match status" value="1"/>
</dbReference>
<organism evidence="2">
    <name type="scientific">Lamprotornis superbus</name>
    <dbReference type="NCBI Taxonomy" id="245042"/>
    <lineage>
        <taxon>Eukaryota</taxon>
        <taxon>Metazoa</taxon>
        <taxon>Chordata</taxon>
        <taxon>Craniata</taxon>
        <taxon>Vertebrata</taxon>
        <taxon>Euteleostomi</taxon>
        <taxon>Archelosauria</taxon>
        <taxon>Archosauria</taxon>
        <taxon>Dinosauria</taxon>
        <taxon>Saurischia</taxon>
        <taxon>Theropoda</taxon>
        <taxon>Coelurosauria</taxon>
        <taxon>Aves</taxon>
        <taxon>Neognathae</taxon>
        <taxon>Neoaves</taxon>
        <taxon>Telluraves</taxon>
        <taxon>Australaves</taxon>
        <taxon>Passeriformes</taxon>
        <taxon>Sturnidae</taxon>
        <taxon>Lamprotornis</taxon>
    </lineage>
</organism>
<comment type="caution">
    <text evidence="2">The sequence shown here is derived from an EMBL/GenBank/DDBJ whole genome shotgun (WGS) entry which is preliminary data.</text>
</comment>
<dbReference type="Gene3D" id="1.10.8.720">
    <property type="entry name" value="Region D6 of dynein motor"/>
    <property type="match status" value="1"/>
</dbReference>